<evidence type="ECO:0000256" key="3">
    <source>
        <dbReference type="ARBA" id="ARBA00005984"/>
    </source>
</evidence>
<keyword evidence="8" id="KW-0460">Magnesium</keyword>
<dbReference type="Proteomes" id="UP000318081">
    <property type="component" value="Chromosome"/>
</dbReference>
<comment type="similarity">
    <text evidence="3">Belongs to the alkaline phosphatase family.</text>
</comment>
<dbReference type="SUPFAM" id="SSF53649">
    <property type="entry name" value="Alkaline phosphatase-like"/>
    <property type="match status" value="1"/>
</dbReference>
<keyword evidence="4" id="KW-0597">Phosphoprotein</keyword>
<name>A0ABX5XKY7_9BACT</name>
<keyword evidence="6 10" id="KW-0378">Hydrolase</keyword>
<protein>
    <submittedName>
        <fullName evidence="10">Alkaline phosphatase 3</fullName>
        <ecNumber evidence="10">3.1.3.1</ecNumber>
    </submittedName>
</protein>
<organism evidence="10 11">
    <name type="scientific">Stieleria magnilauensis</name>
    <dbReference type="NCBI Taxonomy" id="2527963"/>
    <lineage>
        <taxon>Bacteria</taxon>
        <taxon>Pseudomonadati</taxon>
        <taxon>Planctomycetota</taxon>
        <taxon>Planctomycetia</taxon>
        <taxon>Pirellulales</taxon>
        <taxon>Pirellulaceae</taxon>
        <taxon>Stieleria</taxon>
    </lineage>
</organism>
<dbReference type="Gene3D" id="3.40.720.10">
    <property type="entry name" value="Alkaline Phosphatase, subunit A"/>
    <property type="match status" value="1"/>
</dbReference>
<dbReference type="SMART" id="SM00098">
    <property type="entry name" value="alkPPc"/>
    <property type="match status" value="1"/>
</dbReference>
<evidence type="ECO:0000256" key="6">
    <source>
        <dbReference type="ARBA" id="ARBA00022801"/>
    </source>
</evidence>
<comment type="cofactor">
    <cofactor evidence="2">
        <name>Zn(2+)</name>
        <dbReference type="ChEBI" id="CHEBI:29105"/>
    </cofactor>
</comment>
<evidence type="ECO:0000313" key="10">
    <source>
        <dbReference type="EMBL" id="QDV82511.1"/>
    </source>
</evidence>
<dbReference type="GO" id="GO:0004035">
    <property type="term" value="F:alkaline phosphatase activity"/>
    <property type="evidence" value="ECO:0007669"/>
    <property type="project" value="UniProtKB-EC"/>
</dbReference>
<evidence type="ECO:0000256" key="5">
    <source>
        <dbReference type="ARBA" id="ARBA00022723"/>
    </source>
</evidence>
<dbReference type="EMBL" id="CP036432">
    <property type="protein sequence ID" value="QDV82511.1"/>
    <property type="molecule type" value="Genomic_DNA"/>
</dbReference>
<dbReference type="PROSITE" id="PS00123">
    <property type="entry name" value="ALKALINE_PHOSPHATASE"/>
    <property type="match status" value="1"/>
</dbReference>
<dbReference type="InterPro" id="IPR001952">
    <property type="entry name" value="Alkaline_phosphatase"/>
</dbReference>
<evidence type="ECO:0000256" key="4">
    <source>
        <dbReference type="ARBA" id="ARBA00022553"/>
    </source>
</evidence>
<evidence type="ECO:0000256" key="7">
    <source>
        <dbReference type="ARBA" id="ARBA00022833"/>
    </source>
</evidence>
<keyword evidence="5" id="KW-0479">Metal-binding</keyword>
<dbReference type="CDD" id="cd16012">
    <property type="entry name" value="ALP"/>
    <property type="match status" value="1"/>
</dbReference>
<sequence length="563" mass="60948">MASLASLFTLTVVASAEQPTTGGTAKSQPARSQPPAAGRGDMMRALQQRAAETQTPVYGHWGLDATKYSSWNEHSNRLVPVYTFGLTLSDWRERGSLYADAQRLKPLERSSTASSINPTAMYFDETDVYQLQRAAVDAGYSNIIMLVFDGMDWQTARAAAIYKTGRIDYESGRGTGLAFQTDRRTLTDYGLISTSSAADEATIDVDAQRVLSVSEQPSFGYDVRLGGRTPWNERNGSGYLIGQDLSRPHTVTDSAASGTSLCSGIKTYNGSINVALDGSQIVPLARELQRDQDFMIGVVTNVPVSHATPAAAYANNVSRKDYQDLARDLIGLPSAAHRNDPLPGIDVLLGAGWGEHKDEDELQGANFAKGNRYLHEEDLRTVDLRNGGRYRVVERTAGKSGRKSLHRAAQAAADNQERLLGFFGTRGGHLPYATADGGYDPAADVVDAETYSAADIDENPTLAEMTEAALLVLEQSIDGFWLMIEVGDVDWANHANNLDNSIGAVLSGEAAFVKVMDWVDENNAWDHTAVIVTADHGHYLVLDHPEVIAAAGRSETAKELAEK</sequence>
<dbReference type="Pfam" id="PF00245">
    <property type="entry name" value="Alk_phosphatase"/>
    <property type="match status" value="1"/>
</dbReference>
<accession>A0ABX5XKY7</accession>
<dbReference type="PANTHER" id="PTHR11596">
    <property type="entry name" value="ALKALINE PHOSPHATASE"/>
    <property type="match status" value="1"/>
</dbReference>
<dbReference type="EC" id="3.1.3.1" evidence="10"/>
<dbReference type="InterPro" id="IPR017850">
    <property type="entry name" value="Alkaline_phosphatase_core_sf"/>
</dbReference>
<proteinExistence type="inferred from homology"/>
<evidence type="ECO:0000256" key="2">
    <source>
        <dbReference type="ARBA" id="ARBA00001947"/>
    </source>
</evidence>
<evidence type="ECO:0000256" key="8">
    <source>
        <dbReference type="ARBA" id="ARBA00022842"/>
    </source>
</evidence>
<reference evidence="10 11" key="1">
    <citation type="submission" date="2019-02" db="EMBL/GenBank/DDBJ databases">
        <title>Deep-cultivation of Planctomycetes and their phenomic and genomic characterization uncovers novel biology.</title>
        <authorList>
            <person name="Wiegand S."/>
            <person name="Jogler M."/>
            <person name="Boedeker C."/>
            <person name="Pinto D."/>
            <person name="Vollmers J."/>
            <person name="Rivas-Marin E."/>
            <person name="Kohn T."/>
            <person name="Peeters S.H."/>
            <person name="Heuer A."/>
            <person name="Rast P."/>
            <person name="Oberbeckmann S."/>
            <person name="Bunk B."/>
            <person name="Jeske O."/>
            <person name="Meyerdierks A."/>
            <person name="Storesund J.E."/>
            <person name="Kallscheuer N."/>
            <person name="Luecker S."/>
            <person name="Lage O.M."/>
            <person name="Pohl T."/>
            <person name="Merkel B.J."/>
            <person name="Hornburger P."/>
            <person name="Mueller R.-W."/>
            <person name="Bruemmer F."/>
            <person name="Labrenz M."/>
            <person name="Spormann A.M."/>
            <person name="Op den Camp H."/>
            <person name="Overmann J."/>
            <person name="Amann R."/>
            <person name="Jetten M.S.M."/>
            <person name="Mascher T."/>
            <person name="Medema M.H."/>
            <person name="Devos D.P."/>
            <person name="Kaster A.-K."/>
            <person name="Ovreas L."/>
            <person name="Rohde M."/>
            <person name="Galperin M.Y."/>
            <person name="Jogler C."/>
        </authorList>
    </citation>
    <scope>NUCLEOTIDE SEQUENCE [LARGE SCALE GENOMIC DNA]</scope>
    <source>
        <strain evidence="10 11">TBK1r</strain>
    </source>
</reference>
<evidence type="ECO:0000256" key="1">
    <source>
        <dbReference type="ARBA" id="ARBA00001946"/>
    </source>
</evidence>
<keyword evidence="7" id="KW-0862">Zinc</keyword>
<gene>
    <name evidence="10" type="primary">phoB_2</name>
    <name evidence="10" type="ORF">TBK1r_14420</name>
</gene>
<dbReference type="PANTHER" id="PTHR11596:SF5">
    <property type="entry name" value="ALKALINE PHOSPHATASE"/>
    <property type="match status" value="1"/>
</dbReference>
<keyword evidence="11" id="KW-1185">Reference proteome</keyword>
<dbReference type="InterPro" id="IPR018299">
    <property type="entry name" value="Alkaline_phosphatase_AS"/>
</dbReference>
<evidence type="ECO:0000256" key="9">
    <source>
        <dbReference type="SAM" id="MobiDB-lite"/>
    </source>
</evidence>
<feature type="region of interest" description="Disordered" evidence="9">
    <location>
        <begin position="18"/>
        <end position="42"/>
    </location>
</feature>
<evidence type="ECO:0000313" key="11">
    <source>
        <dbReference type="Proteomes" id="UP000318081"/>
    </source>
</evidence>
<comment type="cofactor">
    <cofactor evidence="1">
        <name>Mg(2+)</name>
        <dbReference type="ChEBI" id="CHEBI:18420"/>
    </cofactor>
</comment>
<feature type="compositionally biased region" description="Polar residues" evidence="9">
    <location>
        <begin position="18"/>
        <end position="31"/>
    </location>
</feature>